<feature type="region of interest" description="Disordered" evidence="1">
    <location>
        <begin position="150"/>
        <end position="177"/>
    </location>
</feature>
<evidence type="ECO:0000313" key="5">
    <source>
        <dbReference type="Proteomes" id="UP000180215"/>
    </source>
</evidence>
<feature type="signal peptide" evidence="2">
    <location>
        <begin position="1"/>
        <end position="18"/>
    </location>
</feature>
<evidence type="ECO:0000313" key="4">
    <source>
        <dbReference type="EMBL" id="OHV17423.1"/>
    </source>
</evidence>
<dbReference type="PROSITE" id="PS50830">
    <property type="entry name" value="TNASE_3"/>
    <property type="match status" value="1"/>
</dbReference>
<sequence length="227" mass="24831">MCSRSWLLVLLLATPANAEPFVGRASVIDGDTLDVRGTRIRLHGIDAPESARLCKDAAGKDYRCGQAAAVALADHIGKRLVTCDPRETDRYGRVVAVCRTDAEDLNAWLVGQGHAVAYRRYSEDYVNIELTAKALRHGIWAGTFQDPSGWRRAKRAGGERSRPETVTPPSKASGCNIKGNISAGGERIYHLPGSRHYERTRINDRAGERLFCSENEAKGAGFRAPRG</sequence>
<proteinExistence type="predicted"/>
<dbReference type="Pfam" id="PF00565">
    <property type="entry name" value="SNase"/>
    <property type="match status" value="1"/>
</dbReference>
<evidence type="ECO:0000256" key="1">
    <source>
        <dbReference type="SAM" id="MobiDB-lite"/>
    </source>
</evidence>
<dbReference type="PANTHER" id="PTHR12302:SF26">
    <property type="entry name" value="BLR1266 PROTEIN"/>
    <property type="match status" value="1"/>
</dbReference>
<dbReference type="AlphaFoldDB" id="A0A1S1P381"/>
<name>A0A1S1P381_METEX</name>
<comment type="caution">
    <text evidence="4">The sequence shown here is derived from an EMBL/GenBank/DDBJ whole genome shotgun (WGS) entry which is preliminary data.</text>
</comment>
<dbReference type="SUPFAM" id="SSF50199">
    <property type="entry name" value="Staphylococcal nuclease"/>
    <property type="match status" value="1"/>
</dbReference>
<feature type="domain" description="TNase-like" evidence="3">
    <location>
        <begin position="27"/>
        <end position="142"/>
    </location>
</feature>
<dbReference type="InterPro" id="IPR016071">
    <property type="entry name" value="Staphylococal_nuclease_OB-fold"/>
</dbReference>
<keyword evidence="2" id="KW-0732">Signal</keyword>
<dbReference type="SMART" id="SM00318">
    <property type="entry name" value="SNc"/>
    <property type="match status" value="1"/>
</dbReference>
<protein>
    <submittedName>
        <fullName evidence="4">Nuclease</fullName>
    </submittedName>
</protein>
<accession>A0A1S1P381</accession>
<feature type="chain" id="PRO_5012051613" evidence="2">
    <location>
        <begin position="19"/>
        <end position="227"/>
    </location>
</feature>
<reference evidence="4 5" key="1">
    <citation type="submission" date="2016-10" db="EMBL/GenBank/DDBJ databases">
        <title>Draft genome sequence of Methylobacterium extorquens CP3, a seed endophyte of Crotalaria pumila with plant growth-promoting and metal tolerance properties.</title>
        <authorList>
            <person name="Sanchez-Lopez A.S."/>
            <person name="Van Hamme J.D."/>
            <person name="Thijs S."/>
            <person name="Mcammond B.M."/>
            <person name="Stevens V."/>
            <person name="Gonzalez-Chavez M.D.C."/>
            <person name="Vangronsveld J."/>
        </authorList>
    </citation>
    <scope>NUCLEOTIDE SEQUENCE [LARGE SCALE GENOMIC DNA]</scope>
    <source>
        <strain evidence="4 5">CP3</strain>
    </source>
</reference>
<dbReference type="Gene3D" id="2.40.50.90">
    <property type="match status" value="1"/>
</dbReference>
<gene>
    <name evidence="4" type="ORF">BK022_05735</name>
</gene>
<evidence type="ECO:0000259" key="3">
    <source>
        <dbReference type="PROSITE" id="PS50830"/>
    </source>
</evidence>
<dbReference type="EMBL" id="MNAO01000040">
    <property type="protein sequence ID" value="OHV17423.1"/>
    <property type="molecule type" value="Genomic_DNA"/>
</dbReference>
<organism evidence="4 5">
    <name type="scientific">Methylorubrum extorquens</name>
    <name type="common">Methylobacterium dichloromethanicum</name>
    <name type="synonym">Methylobacterium extorquens</name>
    <dbReference type="NCBI Taxonomy" id="408"/>
    <lineage>
        <taxon>Bacteria</taxon>
        <taxon>Pseudomonadati</taxon>
        <taxon>Pseudomonadota</taxon>
        <taxon>Alphaproteobacteria</taxon>
        <taxon>Hyphomicrobiales</taxon>
        <taxon>Methylobacteriaceae</taxon>
        <taxon>Methylorubrum</taxon>
    </lineage>
</organism>
<evidence type="ECO:0000256" key="2">
    <source>
        <dbReference type="SAM" id="SignalP"/>
    </source>
</evidence>
<dbReference type="Proteomes" id="UP000180215">
    <property type="component" value="Unassembled WGS sequence"/>
</dbReference>
<dbReference type="InterPro" id="IPR035437">
    <property type="entry name" value="SNase_OB-fold_sf"/>
</dbReference>
<dbReference type="PANTHER" id="PTHR12302">
    <property type="entry name" value="EBNA2 BINDING PROTEIN P100"/>
    <property type="match status" value="1"/>
</dbReference>